<dbReference type="Proteomes" id="UP000177855">
    <property type="component" value="Unassembled WGS sequence"/>
</dbReference>
<reference evidence="1 2" key="1">
    <citation type="journal article" date="2016" name="Nat. Commun.">
        <title>Thousands of microbial genomes shed light on interconnected biogeochemical processes in an aquifer system.</title>
        <authorList>
            <person name="Anantharaman K."/>
            <person name="Brown C.T."/>
            <person name="Hug L.A."/>
            <person name="Sharon I."/>
            <person name="Castelle C.J."/>
            <person name="Probst A.J."/>
            <person name="Thomas B.C."/>
            <person name="Singh A."/>
            <person name="Wilkins M.J."/>
            <person name="Karaoz U."/>
            <person name="Brodie E.L."/>
            <person name="Williams K.H."/>
            <person name="Hubbard S.S."/>
            <person name="Banfield J.F."/>
        </authorList>
    </citation>
    <scope>NUCLEOTIDE SEQUENCE [LARGE SCALE GENOMIC DNA]</scope>
</reference>
<protein>
    <submittedName>
        <fullName evidence="1">Uncharacterized protein</fullName>
    </submittedName>
</protein>
<evidence type="ECO:0000313" key="2">
    <source>
        <dbReference type="Proteomes" id="UP000177855"/>
    </source>
</evidence>
<organism evidence="1 2">
    <name type="scientific">Candidatus Woesebacteria bacterium RIFOXYA1_FULL_40_18</name>
    <dbReference type="NCBI Taxonomy" id="1802532"/>
    <lineage>
        <taxon>Bacteria</taxon>
        <taxon>Candidatus Woeseibacteriota</taxon>
    </lineage>
</organism>
<dbReference type="EMBL" id="MGHS01000012">
    <property type="protein sequence ID" value="OGM76963.1"/>
    <property type="molecule type" value="Genomic_DNA"/>
</dbReference>
<name>A0A1F8CKS2_9BACT</name>
<accession>A0A1F8CKS2</accession>
<proteinExistence type="predicted"/>
<gene>
    <name evidence="1" type="ORF">A2210_00835</name>
</gene>
<comment type="caution">
    <text evidence="1">The sequence shown here is derived from an EMBL/GenBank/DDBJ whole genome shotgun (WGS) entry which is preliminary data.</text>
</comment>
<sequence>MSKDKIIKKESAKITKSGMVKELKKLGLNFDISSLPDDVVISGYEIDLTDPKDPIFRGTYLSKQVLKLER</sequence>
<dbReference type="AlphaFoldDB" id="A0A1F8CKS2"/>
<evidence type="ECO:0000313" key="1">
    <source>
        <dbReference type="EMBL" id="OGM76963.1"/>
    </source>
</evidence>